<evidence type="ECO:0000313" key="2">
    <source>
        <dbReference type="Proteomes" id="UP000019812"/>
    </source>
</evidence>
<proteinExistence type="predicted"/>
<dbReference type="Proteomes" id="UP000019812">
    <property type="component" value="Unassembled WGS sequence"/>
</dbReference>
<dbReference type="AlphaFoldDB" id="A0A084XUR7"/>
<gene>
    <name evidence="1" type="ORF">CAPSK01_004500</name>
</gene>
<dbReference type="EMBL" id="JDSS02000048">
    <property type="protein sequence ID" value="KFB66211.1"/>
    <property type="molecule type" value="Genomic_DNA"/>
</dbReference>
<evidence type="ECO:0000313" key="1">
    <source>
        <dbReference type="EMBL" id="KFB66211.1"/>
    </source>
</evidence>
<sequence>MRQEALSAGCRRQRQDDVRAVVAPGCERLRQRSRCHRLATAQQVAESAALQILERRDADPGGVTRTSQRHIELAQVLAEAFAVCPIDDACVSSERELQAPVIVMPFQRQIPGVACPEGAGKGQEDQRVFQPLGLVHGDHPHQIGVALQAQLARVAASTGGIAPLFGEMTNQCVLAVEQRARLLQQFGKVQHVGQRAFAVDRPALIAAPEQPCRHLKIVEQPAQHRQHALAAPAVPIAAKLQDARFPGDLVVVERVEFPPAQAQHGGGQRAAQQAPVVGFGAGSEPVLQFASFGALEHRILVREIDAAHPALRQRPAHRIGFTAAVDQYREVGRAHALQAGLASEAGPPRLAKIEQAHHLAGTTGRHLFAIGGPAQGFAIRIGWQVPDGKRRHRHAVGLQRIGAALYLGGDEGHRIVRPAAEEESAGAARTIFGHREAVIGRQNHGPGRAVVPVQRVEPLEAGVASRQISVDVGTAEGVDRLLGIADEDQCAVSSIPRNAIHGLENPVLDRVGVLEFVDQRHRKLLPDAVGKTLATGRVQRGVEPGEEIVETHLRTARLLVGKALCHPACRVTEQVDARVGQGLQRGRKTGDRGQCGMVGRRSGFPDFSQTVRCKAPLRRVSEPQIDPVGVLAPLGEQEQPIVVVVLLESCAVKLFLIACRIEQRLQLGHPFRPRRLEFSQAAAPFAQAGPQRLRRGSRRLGKPIGMCDEIPDVRLQGGGTRAPWPHLGNRLAVERRQKAAPVVANDFGKQLVRIGFQRLGEQAVAVESVFAQHALAPGVDGRDGRLVHRFGSQLQLAGAGRPLFRWVLLAQCTQQRVGNGTVVFAGVLAGIDPETGGRLRQTDANAVAQLLRRRFGEGDDEDFAWRERARISVFRAMTEHQADIQRGNREGLAGAGTGLDQPAAMQRETQRIERFDGRAGRRRQCGGAHADTPAPFSARPAFSLLAGIASNSGRRSVSASA</sequence>
<reference evidence="1 2" key="1">
    <citation type="submission" date="2014-07" db="EMBL/GenBank/DDBJ databases">
        <title>Expanding our view of genomic diversity in Candidatus Accumulibacter clades.</title>
        <authorList>
            <person name="Skennerton C.T."/>
            <person name="Barr J.J."/>
            <person name="Slater F.R."/>
            <person name="Bond P.L."/>
            <person name="Tyson G.W."/>
        </authorList>
    </citation>
    <scope>NUCLEOTIDE SEQUENCE [LARGE SCALE GENOMIC DNA]</scope>
    <source>
        <strain evidence="2">SK-01</strain>
    </source>
</reference>
<organism evidence="1 2">
    <name type="scientific">Candidatus Accumulibacter vicinus</name>
    <dbReference type="NCBI Taxonomy" id="2954382"/>
    <lineage>
        <taxon>Bacteria</taxon>
        <taxon>Pseudomonadati</taxon>
        <taxon>Pseudomonadota</taxon>
        <taxon>Betaproteobacteria</taxon>
        <taxon>Candidatus Accumulibacter</taxon>
    </lineage>
</organism>
<accession>A0A084XUR7</accession>
<name>A0A084XUR7_9PROT</name>
<protein>
    <submittedName>
        <fullName evidence="1">Uncharacterized protein</fullName>
    </submittedName>
</protein>
<comment type="caution">
    <text evidence="1">The sequence shown here is derived from an EMBL/GenBank/DDBJ whole genome shotgun (WGS) entry which is preliminary data.</text>
</comment>